<comment type="pathway">
    <text evidence="7">Protein modification; lipoprotein biosynthesis (diacylglyceryl transfer).</text>
</comment>
<evidence type="ECO:0000256" key="2">
    <source>
        <dbReference type="ARBA" id="ARBA00022475"/>
    </source>
</evidence>
<dbReference type="EC" id="2.5.1.145" evidence="7"/>
<feature type="transmembrane region" description="Helical" evidence="7">
    <location>
        <begin position="43"/>
        <end position="67"/>
    </location>
</feature>
<comment type="subcellular location">
    <subcellularLocation>
        <location evidence="7">Cell membrane</location>
        <topology evidence="7">Multi-pass membrane protein</topology>
    </subcellularLocation>
</comment>
<dbReference type="GO" id="GO:0005886">
    <property type="term" value="C:plasma membrane"/>
    <property type="evidence" value="ECO:0007669"/>
    <property type="project" value="UniProtKB-SubCell"/>
</dbReference>
<keyword evidence="2 7" id="KW-1003">Cell membrane</keyword>
<comment type="caution">
    <text evidence="8">The sequence shown here is derived from an EMBL/GenBank/DDBJ whole genome shotgun (WGS) entry which is preliminary data.</text>
</comment>
<dbReference type="EMBL" id="JAMQKC010000020">
    <property type="protein sequence ID" value="MDC3418139.1"/>
    <property type="molecule type" value="Genomic_DNA"/>
</dbReference>
<proteinExistence type="inferred from homology"/>
<organism evidence="8 9">
    <name type="scientific">Aquibacillus salsiterrae</name>
    <dbReference type="NCBI Taxonomy" id="2950439"/>
    <lineage>
        <taxon>Bacteria</taxon>
        <taxon>Bacillati</taxon>
        <taxon>Bacillota</taxon>
        <taxon>Bacilli</taxon>
        <taxon>Bacillales</taxon>
        <taxon>Bacillaceae</taxon>
        <taxon>Aquibacillus</taxon>
    </lineage>
</organism>
<dbReference type="RefSeq" id="WP_272447203.1">
    <property type="nucleotide sequence ID" value="NZ_JAMQKC010000020.1"/>
</dbReference>
<protein>
    <recommendedName>
        <fullName evidence="7">Phosphatidylglycerol--prolipoprotein diacylglyceryl transferase</fullName>
        <ecNumber evidence="7">2.5.1.145</ecNumber>
    </recommendedName>
</protein>
<feature type="transmembrane region" description="Helical" evidence="7">
    <location>
        <begin position="12"/>
        <end position="31"/>
    </location>
</feature>
<evidence type="ECO:0000256" key="4">
    <source>
        <dbReference type="ARBA" id="ARBA00022692"/>
    </source>
</evidence>
<comment type="function">
    <text evidence="7">Catalyzes the transfer of the diacylglyceryl group from phosphatidylglycerol to the sulfhydryl group of the N-terminal cysteine of a prolipoprotein, the first step in the formation of mature lipoproteins.</text>
</comment>
<comment type="similarity">
    <text evidence="1 7">Belongs to the Lgt family.</text>
</comment>
<dbReference type="HAMAP" id="MF_01147">
    <property type="entry name" value="Lgt"/>
    <property type="match status" value="1"/>
</dbReference>
<comment type="catalytic activity">
    <reaction evidence="7">
        <text>L-cysteinyl-[prolipoprotein] + a 1,2-diacyl-sn-glycero-3-phospho-(1'-sn-glycerol) = an S-1,2-diacyl-sn-glyceryl-L-cysteinyl-[prolipoprotein] + sn-glycerol 1-phosphate + H(+)</text>
        <dbReference type="Rhea" id="RHEA:56712"/>
        <dbReference type="Rhea" id="RHEA-COMP:14679"/>
        <dbReference type="Rhea" id="RHEA-COMP:14680"/>
        <dbReference type="ChEBI" id="CHEBI:15378"/>
        <dbReference type="ChEBI" id="CHEBI:29950"/>
        <dbReference type="ChEBI" id="CHEBI:57685"/>
        <dbReference type="ChEBI" id="CHEBI:64716"/>
        <dbReference type="ChEBI" id="CHEBI:140658"/>
        <dbReference type="EC" id="2.5.1.145"/>
    </reaction>
</comment>
<feature type="transmembrane region" description="Helical" evidence="7">
    <location>
        <begin position="210"/>
        <end position="231"/>
    </location>
</feature>
<sequence>MKPLISIGPFSLYFFGLMIAIGAITGLILLINEAKRRNMDHKLLTDGVMYALIGGILGARLVFIFVYNPSYYLANPVEVFFIQNGGLSIHGGILGGLLVGYLFMKKHKLPIFETLDVVAPSLILAQGISRIGCDVFGGPISSALPWGMEKGGEYLHPAQAYEFILDYALFGYLWLRLKSKKYHGQVFIHYLIGFLAIRGIVEFARINPMVIGPFSVSHVMSIIGIAFAIILMNYRKKAGSITKTQPVSKQDIVKTTIIVLTLIIVSLLLYYGVQG</sequence>
<feature type="transmembrane region" description="Helical" evidence="7">
    <location>
        <begin position="252"/>
        <end position="273"/>
    </location>
</feature>
<dbReference type="GO" id="GO:0008961">
    <property type="term" value="F:phosphatidylglycerol-prolipoprotein diacylglyceryl transferase activity"/>
    <property type="evidence" value="ECO:0007669"/>
    <property type="project" value="UniProtKB-UniRule"/>
</dbReference>
<dbReference type="AlphaFoldDB" id="A0A9X3WIM1"/>
<keyword evidence="3 7" id="KW-0808">Transferase</keyword>
<feature type="binding site" evidence="7">
    <location>
        <position position="130"/>
    </location>
    <ligand>
        <name>a 1,2-diacyl-sn-glycero-3-phospho-(1'-sn-glycerol)</name>
        <dbReference type="ChEBI" id="CHEBI:64716"/>
    </ligand>
</feature>
<evidence type="ECO:0000256" key="6">
    <source>
        <dbReference type="ARBA" id="ARBA00023136"/>
    </source>
</evidence>
<dbReference type="PANTHER" id="PTHR30589">
    <property type="entry name" value="PROLIPOPROTEIN DIACYLGLYCERYL TRANSFERASE"/>
    <property type="match status" value="1"/>
</dbReference>
<keyword evidence="5 7" id="KW-1133">Transmembrane helix</keyword>
<dbReference type="NCBIfam" id="TIGR00544">
    <property type="entry name" value="lgt"/>
    <property type="match status" value="1"/>
</dbReference>
<evidence type="ECO:0000256" key="7">
    <source>
        <dbReference type="HAMAP-Rule" id="MF_01147"/>
    </source>
</evidence>
<keyword evidence="6 7" id="KW-0472">Membrane</keyword>
<evidence type="ECO:0000256" key="3">
    <source>
        <dbReference type="ARBA" id="ARBA00022679"/>
    </source>
</evidence>
<name>A0A9X3WIM1_9BACI</name>
<keyword evidence="9" id="KW-1185">Reference proteome</keyword>
<dbReference type="Pfam" id="PF01790">
    <property type="entry name" value="LGT"/>
    <property type="match status" value="1"/>
</dbReference>
<evidence type="ECO:0000256" key="1">
    <source>
        <dbReference type="ARBA" id="ARBA00007150"/>
    </source>
</evidence>
<evidence type="ECO:0000256" key="5">
    <source>
        <dbReference type="ARBA" id="ARBA00022989"/>
    </source>
</evidence>
<reference evidence="8" key="1">
    <citation type="submission" date="2022-06" db="EMBL/GenBank/DDBJ databases">
        <title>Aquibacillus sp. a new bacterium isolated from soil saline samples.</title>
        <authorList>
            <person name="Galisteo C."/>
            <person name="De La Haba R."/>
            <person name="Sanchez-Porro C."/>
            <person name="Ventosa A."/>
        </authorList>
    </citation>
    <scope>NUCLEOTIDE SEQUENCE</scope>
    <source>
        <strain evidence="8">3ASR75-54</strain>
    </source>
</reference>
<dbReference type="PANTHER" id="PTHR30589:SF0">
    <property type="entry name" value="PHOSPHATIDYLGLYCEROL--PROLIPOPROTEIN DIACYLGLYCERYL TRANSFERASE"/>
    <property type="match status" value="1"/>
</dbReference>
<feature type="transmembrane region" description="Helical" evidence="7">
    <location>
        <begin position="87"/>
        <end position="104"/>
    </location>
</feature>
<evidence type="ECO:0000313" key="8">
    <source>
        <dbReference type="EMBL" id="MDC3418139.1"/>
    </source>
</evidence>
<feature type="transmembrane region" description="Helical" evidence="7">
    <location>
        <begin position="186"/>
        <end position="204"/>
    </location>
</feature>
<keyword evidence="4 7" id="KW-0812">Transmembrane</keyword>
<accession>A0A9X3WIM1</accession>
<gene>
    <name evidence="7 8" type="primary">lgt</name>
    <name evidence="8" type="ORF">NC799_14710</name>
</gene>
<evidence type="ECO:0000313" key="9">
    <source>
        <dbReference type="Proteomes" id="UP001145069"/>
    </source>
</evidence>
<dbReference type="GO" id="GO:0042158">
    <property type="term" value="P:lipoprotein biosynthetic process"/>
    <property type="evidence" value="ECO:0007669"/>
    <property type="project" value="UniProtKB-UniRule"/>
</dbReference>
<dbReference type="InterPro" id="IPR001640">
    <property type="entry name" value="Lgt"/>
</dbReference>
<dbReference type="Proteomes" id="UP001145069">
    <property type="component" value="Unassembled WGS sequence"/>
</dbReference>